<dbReference type="InParanoid" id="A0A2P6MYN1"/>
<evidence type="ECO:0000313" key="1">
    <source>
        <dbReference type="EMBL" id="PRP76804.1"/>
    </source>
</evidence>
<evidence type="ECO:0000313" key="2">
    <source>
        <dbReference type="Proteomes" id="UP000241769"/>
    </source>
</evidence>
<reference evidence="1 2" key="1">
    <citation type="journal article" date="2018" name="Genome Biol. Evol.">
        <title>Multiple Roots of Fruiting Body Formation in Amoebozoa.</title>
        <authorList>
            <person name="Hillmann F."/>
            <person name="Forbes G."/>
            <person name="Novohradska S."/>
            <person name="Ferling I."/>
            <person name="Riege K."/>
            <person name="Groth M."/>
            <person name="Westermann M."/>
            <person name="Marz M."/>
            <person name="Spaller T."/>
            <person name="Winckler T."/>
            <person name="Schaap P."/>
            <person name="Glockner G."/>
        </authorList>
    </citation>
    <scope>NUCLEOTIDE SEQUENCE [LARGE SCALE GENOMIC DNA]</scope>
    <source>
        <strain evidence="1 2">Jena</strain>
    </source>
</reference>
<dbReference type="EMBL" id="MDYQ01000300">
    <property type="protein sequence ID" value="PRP76804.1"/>
    <property type="molecule type" value="Genomic_DNA"/>
</dbReference>
<keyword evidence="2" id="KW-1185">Reference proteome</keyword>
<sequence length="701" mass="79089">MALQVTNDPTGANLVMVNDDANIIANIAGAFTLDPSRPITLRPAPGQIGAITQLTLPGIRPALTGNWIVSQAAQTAKNAPPAIAHTEEALKGLWLLNYMFLTMFSSLVDFQLPSKLASWHNSLPPRNMDLPIEDRQDTIKALFNIVKNNWMNRLESVKQKHTLGYLCGLAGIGKTTMLTILRAHMQALAEEELDEEFKESIRDSVYITISLGNGDSWEGEEFDNLIASRMFIRFSQGCSWATRNNGTLSARSFGTVEVYKCIGATIKKSSGWRAVFIMVDDCQFISPTQQHLRSFAHIICRLMTERISKEDPTTITAHFKTYIVPIFAGTLLPEQVQFFATISDFTTEDIQLPLLSADHALGICCKLQTINSHPALQDSKVRTLIKQYGAIPRMLEAMISVLEKYPIETRPDILERSFEIEFANVYKPKQILSSFGEDGKQLVLYSLANVSLSLFEEGTRMREKLRDFSFKGLAIKEYRIPFTMHKISDKVHWQDFEKVICEYQSIRHHVMRCAGRSVSIPGAITAAPHSAQMHPIIPNIIQYDQRQCVTRKPHTYEPEREVMDGFLHPPPNGTFLCFPGNPVFDIRICTTDGAGYHLIWEQLRHEELDTRAEDKVTTTMIEKWYTQAKGVTRGSEFSNPPLLVYITNRKLDPYLSQRTLAKFLENRPDLAIITRDQLADFLPPCILHVVLSADEGRNTLG</sequence>
<name>A0A2P6MYN1_9EUKA</name>
<gene>
    <name evidence="1" type="ORF">PROFUN_15605</name>
</gene>
<dbReference type="AlphaFoldDB" id="A0A2P6MYN1"/>
<dbReference type="Proteomes" id="UP000241769">
    <property type="component" value="Unassembled WGS sequence"/>
</dbReference>
<organism evidence="1 2">
    <name type="scientific">Planoprotostelium fungivorum</name>
    <dbReference type="NCBI Taxonomy" id="1890364"/>
    <lineage>
        <taxon>Eukaryota</taxon>
        <taxon>Amoebozoa</taxon>
        <taxon>Evosea</taxon>
        <taxon>Variosea</taxon>
        <taxon>Cavosteliida</taxon>
        <taxon>Cavosteliaceae</taxon>
        <taxon>Planoprotostelium</taxon>
    </lineage>
</organism>
<proteinExistence type="predicted"/>
<accession>A0A2P6MYN1</accession>
<protein>
    <submittedName>
        <fullName evidence="1">Uncharacterized protein</fullName>
    </submittedName>
</protein>
<comment type="caution">
    <text evidence="1">The sequence shown here is derived from an EMBL/GenBank/DDBJ whole genome shotgun (WGS) entry which is preliminary data.</text>
</comment>